<dbReference type="Pfam" id="PF13407">
    <property type="entry name" value="Peripla_BP_4"/>
    <property type="match status" value="1"/>
</dbReference>
<dbReference type="RefSeq" id="WP_377152423.1">
    <property type="nucleotide sequence ID" value="NZ_JBHSAF010000014.1"/>
</dbReference>
<dbReference type="PANTHER" id="PTHR46847:SF1">
    <property type="entry name" value="D-ALLOSE-BINDING PERIPLASMIC PROTEIN-RELATED"/>
    <property type="match status" value="1"/>
</dbReference>
<sequence length="299" mass="32947">MRRNSWLGGVLLGLVLVSSDTQALHCVALITGSSGTHFWRSVESGARKAAGEMGVELFYRQPHDEAAHKEQRELIKEALQRGCQGLVLAPSSPAQADVVSAWLDKSLTVVLIDRQMNIGPVTAEVMTDNYAAGRLAAQKLALSLRNQGHVTVLRLKKGIPSTDAREQGFIDEVKRTRMTLIDPVYLGADINDIRKTAEHYLKLHGAELDGIFTPNEMTTVGVMAELRRSPHHGRIVHIGFDFNRFLLQALQKGEIAGLVLQQPFVMGYQGVKMAVKNTGPSSEHTHHTPVFYLTLKSLQ</sequence>
<proteinExistence type="inferred from homology"/>
<evidence type="ECO:0000256" key="3">
    <source>
        <dbReference type="ARBA" id="ARBA00022729"/>
    </source>
</evidence>
<dbReference type="InterPro" id="IPR028082">
    <property type="entry name" value="Peripla_BP_I"/>
</dbReference>
<evidence type="ECO:0000256" key="4">
    <source>
        <dbReference type="SAM" id="SignalP"/>
    </source>
</evidence>
<evidence type="ECO:0000256" key="1">
    <source>
        <dbReference type="ARBA" id="ARBA00004196"/>
    </source>
</evidence>
<dbReference type="Gene3D" id="3.40.50.2300">
    <property type="match status" value="2"/>
</dbReference>
<keyword evidence="3 4" id="KW-0732">Signal</keyword>
<evidence type="ECO:0000256" key="2">
    <source>
        <dbReference type="ARBA" id="ARBA00007639"/>
    </source>
</evidence>
<comment type="similarity">
    <text evidence="2">Belongs to the bacterial solute-binding protein 2 family.</text>
</comment>
<comment type="subcellular location">
    <subcellularLocation>
        <location evidence="1">Cell envelope</location>
    </subcellularLocation>
</comment>
<dbReference type="InterPro" id="IPR025997">
    <property type="entry name" value="SBP_2_dom"/>
</dbReference>
<feature type="domain" description="Periplasmic binding protein" evidence="5">
    <location>
        <begin position="27"/>
        <end position="276"/>
    </location>
</feature>
<name>A0ABV8CPS4_9GAMM</name>
<dbReference type="Proteomes" id="UP001595692">
    <property type="component" value="Unassembled WGS sequence"/>
</dbReference>
<gene>
    <name evidence="6" type="ORF">ACFOSS_11085</name>
</gene>
<organism evidence="6 7">
    <name type="scientific">Pseudaeromonas sharmana</name>
    <dbReference type="NCBI Taxonomy" id="328412"/>
    <lineage>
        <taxon>Bacteria</taxon>
        <taxon>Pseudomonadati</taxon>
        <taxon>Pseudomonadota</taxon>
        <taxon>Gammaproteobacteria</taxon>
        <taxon>Aeromonadales</taxon>
        <taxon>Aeromonadaceae</taxon>
        <taxon>Pseudaeromonas</taxon>
    </lineage>
</organism>
<keyword evidence="7" id="KW-1185">Reference proteome</keyword>
<dbReference type="SUPFAM" id="SSF53822">
    <property type="entry name" value="Periplasmic binding protein-like I"/>
    <property type="match status" value="1"/>
</dbReference>
<evidence type="ECO:0000313" key="6">
    <source>
        <dbReference type="EMBL" id="MFC3914008.1"/>
    </source>
</evidence>
<feature type="chain" id="PRO_5047460303" evidence="4">
    <location>
        <begin position="24"/>
        <end position="299"/>
    </location>
</feature>
<evidence type="ECO:0000313" key="7">
    <source>
        <dbReference type="Proteomes" id="UP001595692"/>
    </source>
</evidence>
<comment type="caution">
    <text evidence="6">The sequence shown here is derived from an EMBL/GenBank/DDBJ whole genome shotgun (WGS) entry which is preliminary data.</text>
</comment>
<dbReference type="PANTHER" id="PTHR46847">
    <property type="entry name" value="D-ALLOSE-BINDING PERIPLASMIC PROTEIN-RELATED"/>
    <property type="match status" value="1"/>
</dbReference>
<feature type="signal peptide" evidence="4">
    <location>
        <begin position="1"/>
        <end position="23"/>
    </location>
</feature>
<reference evidence="7" key="1">
    <citation type="journal article" date="2019" name="Int. J. Syst. Evol. Microbiol.">
        <title>The Global Catalogue of Microorganisms (GCM) 10K type strain sequencing project: providing services to taxonomists for standard genome sequencing and annotation.</title>
        <authorList>
            <consortium name="The Broad Institute Genomics Platform"/>
            <consortium name="The Broad Institute Genome Sequencing Center for Infectious Disease"/>
            <person name="Wu L."/>
            <person name="Ma J."/>
        </authorList>
    </citation>
    <scope>NUCLEOTIDE SEQUENCE [LARGE SCALE GENOMIC DNA]</scope>
    <source>
        <strain evidence="7">CCUG 54939</strain>
    </source>
</reference>
<protein>
    <submittedName>
        <fullName evidence="6">Substrate-binding domain-containing protein</fullName>
    </submittedName>
</protein>
<evidence type="ECO:0000259" key="5">
    <source>
        <dbReference type="Pfam" id="PF13407"/>
    </source>
</evidence>
<accession>A0ABV8CPS4</accession>
<dbReference type="EMBL" id="JBHSAF010000014">
    <property type="protein sequence ID" value="MFC3914008.1"/>
    <property type="molecule type" value="Genomic_DNA"/>
</dbReference>